<dbReference type="EMBL" id="CAACVG010000783">
    <property type="protein sequence ID" value="VEN34546.1"/>
    <property type="molecule type" value="Genomic_DNA"/>
</dbReference>
<proteinExistence type="predicted"/>
<dbReference type="AlphaFoldDB" id="A0A653BG43"/>
<evidence type="ECO:0000313" key="1">
    <source>
        <dbReference type="EMBL" id="VEN34546.1"/>
    </source>
</evidence>
<gene>
    <name evidence="1" type="ORF">CALMAC_LOCUS701</name>
</gene>
<organism evidence="1 2">
    <name type="scientific">Callosobruchus maculatus</name>
    <name type="common">Southern cowpea weevil</name>
    <name type="synonym">Pulse bruchid</name>
    <dbReference type="NCBI Taxonomy" id="64391"/>
    <lineage>
        <taxon>Eukaryota</taxon>
        <taxon>Metazoa</taxon>
        <taxon>Ecdysozoa</taxon>
        <taxon>Arthropoda</taxon>
        <taxon>Hexapoda</taxon>
        <taxon>Insecta</taxon>
        <taxon>Pterygota</taxon>
        <taxon>Neoptera</taxon>
        <taxon>Endopterygota</taxon>
        <taxon>Coleoptera</taxon>
        <taxon>Polyphaga</taxon>
        <taxon>Cucujiformia</taxon>
        <taxon>Chrysomeloidea</taxon>
        <taxon>Chrysomelidae</taxon>
        <taxon>Bruchinae</taxon>
        <taxon>Bruchini</taxon>
        <taxon>Callosobruchus</taxon>
    </lineage>
</organism>
<keyword evidence="2" id="KW-1185">Reference proteome</keyword>
<sequence>MVSVLFSDVQSMLAIASKGVKIIIVGGGGNQGVPEIPRHMIFS</sequence>
<protein>
    <submittedName>
        <fullName evidence="1">Uncharacterized protein</fullName>
    </submittedName>
</protein>
<accession>A0A653BG43</accession>
<dbReference type="Proteomes" id="UP000410492">
    <property type="component" value="Unassembled WGS sequence"/>
</dbReference>
<name>A0A653BG43_CALMS</name>
<reference evidence="1 2" key="1">
    <citation type="submission" date="2019-01" db="EMBL/GenBank/DDBJ databases">
        <authorList>
            <person name="Sayadi A."/>
        </authorList>
    </citation>
    <scope>NUCLEOTIDE SEQUENCE [LARGE SCALE GENOMIC DNA]</scope>
</reference>
<evidence type="ECO:0000313" key="2">
    <source>
        <dbReference type="Proteomes" id="UP000410492"/>
    </source>
</evidence>